<evidence type="ECO:0000313" key="5">
    <source>
        <dbReference type="Proteomes" id="UP000004319"/>
    </source>
</evidence>
<dbReference type="AlphaFoldDB" id="F7VG58"/>
<dbReference type="InterPro" id="IPR012910">
    <property type="entry name" value="Plug_dom"/>
</dbReference>
<protein>
    <submittedName>
        <fullName evidence="4">TonB-dependent receptor</fullName>
    </submittedName>
</protein>
<keyword evidence="4" id="KW-0675">Receptor</keyword>
<evidence type="ECO:0000313" key="4">
    <source>
        <dbReference type="EMBL" id="GAA09353.1"/>
    </source>
</evidence>
<name>F7VG58_9PROT</name>
<organism evidence="4 5">
    <name type="scientific">Acetobacter tropicalis NBRC 101654</name>
    <dbReference type="NCBI Taxonomy" id="749388"/>
    <lineage>
        <taxon>Bacteria</taxon>
        <taxon>Pseudomonadati</taxon>
        <taxon>Pseudomonadota</taxon>
        <taxon>Alphaproteobacteria</taxon>
        <taxon>Acetobacterales</taxon>
        <taxon>Acetobacteraceae</taxon>
        <taxon>Acetobacter</taxon>
    </lineage>
</organism>
<evidence type="ECO:0000256" key="1">
    <source>
        <dbReference type="SAM" id="MobiDB-lite"/>
    </source>
</evidence>
<feature type="region of interest" description="Disordered" evidence="1">
    <location>
        <begin position="41"/>
        <end position="78"/>
    </location>
</feature>
<feature type="signal peptide" evidence="2">
    <location>
        <begin position="1"/>
        <end position="26"/>
    </location>
</feature>
<dbReference type="EMBL" id="BABS01000084">
    <property type="protein sequence ID" value="GAA09353.1"/>
    <property type="molecule type" value="Genomic_DNA"/>
</dbReference>
<dbReference type="Proteomes" id="UP000004319">
    <property type="component" value="Unassembled WGS sequence"/>
</dbReference>
<dbReference type="Gene3D" id="2.170.130.10">
    <property type="entry name" value="TonB-dependent receptor, plug domain"/>
    <property type="match status" value="1"/>
</dbReference>
<dbReference type="InterPro" id="IPR037066">
    <property type="entry name" value="Plug_dom_sf"/>
</dbReference>
<evidence type="ECO:0000259" key="3">
    <source>
        <dbReference type="Pfam" id="PF07715"/>
    </source>
</evidence>
<accession>F7VG58</accession>
<sequence length="144" mass="15612">MIFYRLPYRASFAFVISLGATCAAYGAETEPHPIFVASSGNVQKKNSQKDDTRVAAQRKKSSTLEEVTVRSNRRTQQVANTPASVVALTGKTLQTTGVRDALSLARDIPGLMAESTSGSTNPRYRLRGIGTNDFSANMTRISHT</sequence>
<feature type="domain" description="TonB-dependent receptor plug" evidence="3">
    <location>
        <begin position="79"/>
        <end position="133"/>
    </location>
</feature>
<evidence type="ECO:0000256" key="2">
    <source>
        <dbReference type="SAM" id="SignalP"/>
    </source>
</evidence>
<dbReference type="Pfam" id="PF07715">
    <property type="entry name" value="Plug"/>
    <property type="match status" value="1"/>
</dbReference>
<proteinExistence type="predicted"/>
<comment type="caution">
    <text evidence="4">The sequence shown here is derived from an EMBL/GenBank/DDBJ whole genome shotgun (WGS) entry which is preliminary data.</text>
</comment>
<reference evidence="4 5" key="1">
    <citation type="journal article" date="2011" name="Biochem. Biophys. Res. Commun.">
        <title>Increased number of Arginine-based salt bridges contributes to the thermotolerance of thermotolerant acetic acid bacteria, Acetobacter tropicalis SKU1100.</title>
        <authorList>
            <person name="Matsutani M."/>
            <person name="Hirakawa H."/>
            <person name="Nishikura M."/>
            <person name="Soemphol W."/>
            <person name="Ali I.A.I."/>
            <person name="Yakushi T."/>
            <person name="Matsushita K."/>
        </authorList>
    </citation>
    <scope>NUCLEOTIDE SEQUENCE [LARGE SCALE GENOMIC DNA]</scope>
    <source>
        <strain evidence="4 5">NBRC 101654</strain>
    </source>
</reference>
<dbReference type="SUPFAM" id="SSF56935">
    <property type="entry name" value="Porins"/>
    <property type="match status" value="1"/>
</dbReference>
<feature type="chain" id="PRO_5003370290" evidence="2">
    <location>
        <begin position="27"/>
        <end position="144"/>
    </location>
</feature>
<dbReference type="RefSeq" id="WP_006559378.1">
    <property type="nucleotide sequence ID" value="NZ_BABS01000084.1"/>
</dbReference>
<keyword evidence="2" id="KW-0732">Signal</keyword>
<gene>
    <name evidence="4" type="ORF">ATPR_2357</name>
</gene>